<dbReference type="WBParaSite" id="nRc.2.0.1.t25032-RA">
    <property type="protein sequence ID" value="nRc.2.0.1.t25032-RA"/>
    <property type="gene ID" value="nRc.2.0.1.g25032"/>
</dbReference>
<organism evidence="2 3">
    <name type="scientific">Romanomermis culicivorax</name>
    <name type="common">Nematode worm</name>
    <dbReference type="NCBI Taxonomy" id="13658"/>
    <lineage>
        <taxon>Eukaryota</taxon>
        <taxon>Metazoa</taxon>
        <taxon>Ecdysozoa</taxon>
        <taxon>Nematoda</taxon>
        <taxon>Enoplea</taxon>
        <taxon>Dorylaimia</taxon>
        <taxon>Mermithida</taxon>
        <taxon>Mermithoidea</taxon>
        <taxon>Mermithidae</taxon>
        <taxon>Romanomermis</taxon>
    </lineage>
</organism>
<name>A0A915JGE2_ROMCU</name>
<reference evidence="3" key="1">
    <citation type="submission" date="2022-11" db="UniProtKB">
        <authorList>
            <consortium name="WormBaseParasite"/>
        </authorList>
    </citation>
    <scope>IDENTIFICATION</scope>
</reference>
<sequence length="119" mass="13081">MHKDVVGIINMVETDVSGNSLEALEEDTLGEHLVLRRGVIARIITSNVWSALAKSSNGSPAQWDIGRNDQWSRNGFCSELSGVMATYPHDILSPAQEDPNDERTVQSGQVDEDIMELKS</sequence>
<evidence type="ECO:0000313" key="3">
    <source>
        <dbReference type="WBParaSite" id="nRc.2.0.1.t25032-RA"/>
    </source>
</evidence>
<dbReference type="AlphaFoldDB" id="A0A915JGE2"/>
<dbReference type="Proteomes" id="UP000887565">
    <property type="component" value="Unplaced"/>
</dbReference>
<feature type="compositionally biased region" description="Acidic residues" evidence="1">
    <location>
        <begin position="110"/>
        <end position="119"/>
    </location>
</feature>
<evidence type="ECO:0000256" key="1">
    <source>
        <dbReference type="SAM" id="MobiDB-lite"/>
    </source>
</evidence>
<keyword evidence="2" id="KW-1185">Reference proteome</keyword>
<evidence type="ECO:0000313" key="2">
    <source>
        <dbReference type="Proteomes" id="UP000887565"/>
    </source>
</evidence>
<proteinExistence type="predicted"/>
<protein>
    <submittedName>
        <fullName evidence="3">Uncharacterized protein</fullName>
    </submittedName>
</protein>
<accession>A0A915JGE2</accession>
<feature type="region of interest" description="Disordered" evidence="1">
    <location>
        <begin position="91"/>
        <end position="119"/>
    </location>
</feature>